<dbReference type="AlphaFoldDB" id="A0AAE3UJZ1"/>
<reference evidence="1" key="1">
    <citation type="submission" date="2023-05" db="EMBL/GenBank/DDBJ databases">
        <authorList>
            <person name="Zhang X."/>
        </authorList>
    </citation>
    <scope>NUCLEOTIDE SEQUENCE</scope>
    <source>
        <strain evidence="1">BD1B2-1</strain>
    </source>
</reference>
<dbReference type="Proteomes" id="UP001232063">
    <property type="component" value="Unassembled WGS sequence"/>
</dbReference>
<evidence type="ECO:0000313" key="1">
    <source>
        <dbReference type="EMBL" id="MDJ1506807.1"/>
    </source>
</evidence>
<name>A0AAE3UJZ1_9BACT</name>
<evidence type="ECO:0000313" key="2">
    <source>
        <dbReference type="Proteomes" id="UP001232063"/>
    </source>
</evidence>
<dbReference type="EMBL" id="JASJOU010000029">
    <property type="protein sequence ID" value="MDJ1506807.1"/>
    <property type="molecule type" value="Genomic_DNA"/>
</dbReference>
<protein>
    <submittedName>
        <fullName evidence="1">Uncharacterized protein</fullName>
    </submittedName>
</protein>
<accession>A0AAE3UJZ1</accession>
<sequence>MRTIKNILFLCTLGLLPASCSRFDQNDFISTQKVGQIGEETFLYSAFQTGLDNYRIEFKVSIGTDTTNLFDFFINDALYTKENSFHFQTSHDTLIISTPFQLCKSYRKTHKGTTIEITNNADTTPCQD</sequence>
<proteinExistence type="predicted"/>
<keyword evidence="2" id="KW-1185">Reference proteome</keyword>
<comment type="caution">
    <text evidence="1">The sequence shown here is derived from an EMBL/GenBank/DDBJ whole genome shotgun (WGS) entry which is preliminary data.</text>
</comment>
<dbReference type="RefSeq" id="WP_314520028.1">
    <property type="nucleotide sequence ID" value="NZ_JASJOU010000029.1"/>
</dbReference>
<organism evidence="1 2">
    <name type="scientific">Xanthocytophaga agilis</name>
    <dbReference type="NCBI Taxonomy" id="3048010"/>
    <lineage>
        <taxon>Bacteria</taxon>
        <taxon>Pseudomonadati</taxon>
        <taxon>Bacteroidota</taxon>
        <taxon>Cytophagia</taxon>
        <taxon>Cytophagales</taxon>
        <taxon>Rhodocytophagaceae</taxon>
        <taxon>Xanthocytophaga</taxon>
    </lineage>
</organism>
<gene>
    <name evidence="1" type="ORF">QNI22_39580</name>
</gene>